<dbReference type="EMBL" id="JAPVOI010000004">
    <property type="protein sequence ID" value="MCZ4092376.1"/>
    <property type="molecule type" value="Genomic_DNA"/>
</dbReference>
<reference evidence="1" key="1">
    <citation type="submission" date="2022-10" db="EMBL/GenBank/DDBJ databases">
        <title>Whole genome sequencing of three plant growth promoting bacteria isolated from Vachellia tortilis subsp. raddiana in Morocco.</title>
        <authorList>
            <person name="Hnini M."/>
            <person name="Zouagui R."/>
            <person name="Zouagui H."/>
            <person name="Chemao Elfihri M.-W."/>
            <person name="Ibrahimi A."/>
            <person name="Sbabou L."/>
            <person name="Aurag J."/>
        </authorList>
    </citation>
    <scope>NUCLEOTIDE SEQUENCE</scope>
    <source>
        <strain evidence="1">LMR678</strain>
    </source>
</reference>
<comment type="caution">
    <text evidence="1">The sequence shown here is derived from an EMBL/GenBank/DDBJ whole genome shotgun (WGS) entry which is preliminary data.</text>
</comment>
<proteinExistence type="predicted"/>
<name>A0ABT4KK82_9HYPH</name>
<dbReference type="RefSeq" id="WP_269282705.1">
    <property type="nucleotide sequence ID" value="NZ_JAPVOI010000004.1"/>
</dbReference>
<sequence>MIENANIDAADATNNNGIGFSFAKQCTITFDRMLNIGRKAITMQYWVQGCVVRGGSIDDAATEVGSTHGAVSIEGQTAGLNYSLDGGVASSADMLGADCYGNIIEVGEVSQSGYNYVVMQRCNSNAVRIGSTGSCIGAGRHVVCSDYAANNNIRVEKAGNTERSFVATTAASSDNEIYINGADATGTGADGYSVLEAGSRNKISGECDHSNASTTNSRAIELQGDRTELSFLSVPVTALRSLAGPELVCALRKGRKLTRLAGAACLLPVRNGGSLESTTSDPAQSAFR</sequence>
<keyword evidence="2" id="KW-1185">Reference proteome</keyword>
<organism evidence="1 2">
    <name type="scientific">Sinorhizobium psoraleae</name>
    <dbReference type="NCBI Taxonomy" id="520838"/>
    <lineage>
        <taxon>Bacteria</taxon>
        <taxon>Pseudomonadati</taxon>
        <taxon>Pseudomonadota</taxon>
        <taxon>Alphaproteobacteria</taxon>
        <taxon>Hyphomicrobiales</taxon>
        <taxon>Rhizobiaceae</taxon>
        <taxon>Sinorhizobium/Ensifer group</taxon>
        <taxon>Sinorhizobium</taxon>
    </lineage>
</organism>
<accession>A0ABT4KK82</accession>
<dbReference type="Proteomes" id="UP001079430">
    <property type="component" value="Unassembled WGS sequence"/>
</dbReference>
<evidence type="ECO:0000313" key="1">
    <source>
        <dbReference type="EMBL" id="MCZ4092376.1"/>
    </source>
</evidence>
<gene>
    <name evidence="1" type="ORF">O3W52_20585</name>
</gene>
<evidence type="ECO:0000313" key="2">
    <source>
        <dbReference type="Proteomes" id="UP001079430"/>
    </source>
</evidence>
<protein>
    <submittedName>
        <fullName evidence="1">Uncharacterized protein</fullName>
    </submittedName>
</protein>